<keyword evidence="4" id="KW-0378">Hydrolase</keyword>
<evidence type="ECO:0000256" key="6">
    <source>
        <dbReference type="ARBA" id="ARBA00023049"/>
    </source>
</evidence>
<dbReference type="GO" id="GO:0008270">
    <property type="term" value="F:zinc ion binding"/>
    <property type="evidence" value="ECO:0007669"/>
    <property type="project" value="InterPro"/>
</dbReference>
<reference evidence="8" key="1">
    <citation type="submission" date="2018-06" db="EMBL/GenBank/DDBJ databases">
        <authorList>
            <person name="Zhirakovskaya E."/>
        </authorList>
    </citation>
    <scope>NUCLEOTIDE SEQUENCE</scope>
</reference>
<dbReference type="GO" id="GO:0006508">
    <property type="term" value="P:proteolysis"/>
    <property type="evidence" value="ECO:0007669"/>
    <property type="project" value="UniProtKB-KW"/>
</dbReference>
<dbReference type="PROSITE" id="PS52035">
    <property type="entry name" value="PEPTIDASE_M14"/>
    <property type="match status" value="1"/>
</dbReference>
<dbReference type="Gene3D" id="3.40.630.10">
    <property type="entry name" value="Zn peptidases"/>
    <property type="match status" value="1"/>
</dbReference>
<evidence type="ECO:0000259" key="7">
    <source>
        <dbReference type="PROSITE" id="PS52035"/>
    </source>
</evidence>
<sequence length="335" mass="36174">MGLKKVYWLLFCSLWLVGCAITSAENLPAEIAPLLITAVSTTEIPFSNSIVLPATQSALAPPATRTAVFSQPPIKPTAPTVIPSVQPTFAAFGTTQTIGMSVEQRPIISHRFGYGSQTIVLVGGMHGGYEWNGIILAYEMIDYFTANPDAIPANVSLYIIPSANPDGQFVVTGIDGRFTSQNVAANIELGRFNAHQVDLNRNWDCEWQAEALWGSTSVSGGSNPFSEPETAALATFFLRESPEVVLFWHSKANSIFVGGCGDTYPPSLADAEIYGRTSGYPVYETFTAYPVSGDASDWLATQNISSFTVELKTRSQTDWSQNLVGVLALLAHYGR</sequence>
<dbReference type="SUPFAM" id="SSF53187">
    <property type="entry name" value="Zn-dependent exopeptidases"/>
    <property type="match status" value="1"/>
</dbReference>
<dbReference type="CDD" id="cd00596">
    <property type="entry name" value="Peptidase_M14_like"/>
    <property type="match status" value="1"/>
</dbReference>
<keyword evidence="6" id="KW-0482">Metalloprotease</keyword>
<name>A0A3B0UNU1_9ZZZZ</name>
<dbReference type="Pfam" id="PF00246">
    <property type="entry name" value="Peptidase_M14"/>
    <property type="match status" value="1"/>
</dbReference>
<evidence type="ECO:0000313" key="8">
    <source>
        <dbReference type="EMBL" id="VAW32498.1"/>
    </source>
</evidence>
<dbReference type="InterPro" id="IPR000834">
    <property type="entry name" value="Peptidase_M14"/>
</dbReference>
<keyword evidence="5" id="KW-0862">Zinc</keyword>
<evidence type="ECO:0000256" key="5">
    <source>
        <dbReference type="ARBA" id="ARBA00022833"/>
    </source>
</evidence>
<proteinExistence type="inferred from homology"/>
<gene>
    <name evidence="8" type="ORF">MNBD_CHLOROFLEXI01-1550</name>
</gene>
<dbReference type="AlphaFoldDB" id="A0A3B0UNU1"/>
<evidence type="ECO:0000256" key="3">
    <source>
        <dbReference type="ARBA" id="ARBA00022670"/>
    </source>
</evidence>
<evidence type="ECO:0000256" key="4">
    <source>
        <dbReference type="ARBA" id="ARBA00022801"/>
    </source>
</evidence>
<protein>
    <recommendedName>
        <fullName evidence="7">Peptidase M14 domain-containing protein</fullName>
    </recommendedName>
</protein>
<dbReference type="GO" id="GO:0004181">
    <property type="term" value="F:metallocarboxypeptidase activity"/>
    <property type="evidence" value="ECO:0007669"/>
    <property type="project" value="InterPro"/>
</dbReference>
<dbReference type="EMBL" id="UOEU01000364">
    <property type="protein sequence ID" value="VAW32498.1"/>
    <property type="molecule type" value="Genomic_DNA"/>
</dbReference>
<keyword evidence="3" id="KW-0645">Protease</keyword>
<dbReference type="GO" id="GO:0005615">
    <property type="term" value="C:extracellular space"/>
    <property type="evidence" value="ECO:0007669"/>
    <property type="project" value="TreeGrafter"/>
</dbReference>
<accession>A0A3B0UNU1</accession>
<evidence type="ECO:0000256" key="1">
    <source>
        <dbReference type="ARBA" id="ARBA00001947"/>
    </source>
</evidence>
<dbReference type="PROSITE" id="PS51257">
    <property type="entry name" value="PROKAR_LIPOPROTEIN"/>
    <property type="match status" value="1"/>
</dbReference>
<feature type="domain" description="Peptidase M14" evidence="7">
    <location>
        <begin position="71"/>
        <end position="333"/>
    </location>
</feature>
<comment type="similarity">
    <text evidence="2">Belongs to the peptidase M14 family.</text>
</comment>
<organism evidence="8">
    <name type="scientific">hydrothermal vent metagenome</name>
    <dbReference type="NCBI Taxonomy" id="652676"/>
    <lineage>
        <taxon>unclassified sequences</taxon>
        <taxon>metagenomes</taxon>
        <taxon>ecological metagenomes</taxon>
    </lineage>
</organism>
<dbReference type="PANTHER" id="PTHR11705">
    <property type="entry name" value="PROTEASE FAMILY M14 CARBOXYPEPTIDASE A,B"/>
    <property type="match status" value="1"/>
</dbReference>
<dbReference type="SMART" id="SM00631">
    <property type="entry name" value="Zn_pept"/>
    <property type="match status" value="1"/>
</dbReference>
<dbReference type="PANTHER" id="PTHR11705:SF143">
    <property type="entry name" value="SLL0236 PROTEIN"/>
    <property type="match status" value="1"/>
</dbReference>
<evidence type="ECO:0000256" key="2">
    <source>
        <dbReference type="ARBA" id="ARBA00005988"/>
    </source>
</evidence>
<comment type="cofactor">
    <cofactor evidence="1">
        <name>Zn(2+)</name>
        <dbReference type="ChEBI" id="CHEBI:29105"/>
    </cofactor>
</comment>